<evidence type="ECO:0000313" key="3">
    <source>
        <dbReference type="Proteomes" id="UP001516061"/>
    </source>
</evidence>
<proteinExistence type="predicted"/>
<dbReference type="Proteomes" id="UP001516061">
    <property type="component" value="Unassembled WGS sequence"/>
</dbReference>
<comment type="caution">
    <text evidence="2">The sequence shown here is derived from an EMBL/GenBank/DDBJ whole genome shotgun (WGS) entry which is preliminary data.</text>
</comment>
<dbReference type="EMBL" id="JABSNM010000010">
    <property type="protein sequence ID" value="NRT56767.1"/>
    <property type="molecule type" value="Genomic_DNA"/>
</dbReference>
<feature type="compositionally biased region" description="Polar residues" evidence="1">
    <location>
        <begin position="30"/>
        <end position="42"/>
    </location>
</feature>
<reference evidence="2 3" key="1">
    <citation type="submission" date="2020-05" db="EMBL/GenBank/DDBJ databases">
        <title>Genomic Encyclopedia of Type Strains, Phase IV (KMG-V): Genome sequencing to study the core and pangenomes of soil and plant-associated prokaryotes.</title>
        <authorList>
            <person name="Whitman W."/>
        </authorList>
    </citation>
    <scope>NUCLEOTIDE SEQUENCE [LARGE SCALE GENOMIC DNA]</scope>
    <source>
        <strain evidence="2 3">C29</strain>
    </source>
</reference>
<name>A0ABX2G6C3_9BURK</name>
<protein>
    <recommendedName>
        <fullName evidence="4">C2H2-type domain-containing protein</fullName>
    </recommendedName>
</protein>
<accession>A0ABX2G6C3</accession>
<evidence type="ECO:0000313" key="2">
    <source>
        <dbReference type="EMBL" id="NRT56767.1"/>
    </source>
</evidence>
<organism evidence="2 3">
    <name type="scientific">Sphaerotilus uruguayifluvii</name>
    <dbReference type="NCBI Taxonomy" id="2735897"/>
    <lineage>
        <taxon>Bacteria</taxon>
        <taxon>Pseudomonadati</taxon>
        <taxon>Pseudomonadota</taxon>
        <taxon>Betaproteobacteria</taxon>
        <taxon>Burkholderiales</taxon>
        <taxon>Sphaerotilaceae</taxon>
        <taxon>Sphaerotilus</taxon>
    </lineage>
</organism>
<feature type="region of interest" description="Disordered" evidence="1">
    <location>
        <begin position="26"/>
        <end position="47"/>
    </location>
</feature>
<keyword evidence="3" id="KW-1185">Reference proteome</keyword>
<gene>
    <name evidence="2" type="ORF">HNQ01_002514</name>
</gene>
<sequence length="99" mass="11091">MNTQFGDLPDFTHPTIIDAVLRELDHPPRTQRTSPVQQNTLGSARPRSVSCSVCSRRVLPAQLLTHMQNEHGGEVFNRTSSGLPRGIWFSSPSPVRRTR</sequence>
<evidence type="ECO:0008006" key="4">
    <source>
        <dbReference type="Google" id="ProtNLM"/>
    </source>
</evidence>
<evidence type="ECO:0000256" key="1">
    <source>
        <dbReference type="SAM" id="MobiDB-lite"/>
    </source>
</evidence>